<dbReference type="AlphaFoldDB" id="A0AAV5CRF8"/>
<dbReference type="EMBL" id="BQKI01000008">
    <property type="protein sequence ID" value="GJN00676.1"/>
    <property type="molecule type" value="Genomic_DNA"/>
</dbReference>
<feature type="region of interest" description="Disordered" evidence="1">
    <location>
        <begin position="1"/>
        <end position="23"/>
    </location>
</feature>
<proteinExistence type="predicted"/>
<keyword evidence="3" id="KW-1185">Reference proteome</keyword>
<reference evidence="2" key="1">
    <citation type="journal article" date="2018" name="DNA Res.">
        <title>Multiple hybrid de novo genome assembly of finger millet, an orphan allotetraploid crop.</title>
        <authorList>
            <person name="Hatakeyama M."/>
            <person name="Aluri S."/>
            <person name="Balachadran M.T."/>
            <person name="Sivarajan S.R."/>
            <person name="Patrignani A."/>
            <person name="Gruter S."/>
            <person name="Poveda L."/>
            <person name="Shimizu-Inatsugi R."/>
            <person name="Baeten J."/>
            <person name="Francoijs K.J."/>
            <person name="Nataraja K.N."/>
            <person name="Reddy Y.A.N."/>
            <person name="Phadnis S."/>
            <person name="Ravikumar R.L."/>
            <person name="Schlapbach R."/>
            <person name="Sreeman S.M."/>
            <person name="Shimizu K.K."/>
        </authorList>
    </citation>
    <scope>NUCLEOTIDE SEQUENCE</scope>
</reference>
<name>A0AAV5CRF8_ELECO</name>
<sequence length="171" mass="17538">MAAIGSSSPAMDPTAGSAERSYDSVDPAQVLGTLKGVSRVLSRLPCALVPAGGSSGTAGSSRRGASCNPEGLAEIGVGGSAGLGLACHALDSSGRVLIRVGDGRPVSITKVELHAENLRTFVYHGERLPIDLGQAKHLETADLRLYGFTFEYVLSVLPGALDVVPSRIPDV</sequence>
<protein>
    <submittedName>
        <fullName evidence="2">Uncharacterized protein</fullName>
    </submittedName>
</protein>
<evidence type="ECO:0000313" key="3">
    <source>
        <dbReference type="Proteomes" id="UP001054889"/>
    </source>
</evidence>
<evidence type="ECO:0000256" key="1">
    <source>
        <dbReference type="SAM" id="MobiDB-lite"/>
    </source>
</evidence>
<dbReference type="Proteomes" id="UP001054889">
    <property type="component" value="Unassembled WGS sequence"/>
</dbReference>
<reference evidence="2" key="2">
    <citation type="submission" date="2021-12" db="EMBL/GenBank/DDBJ databases">
        <title>Resequencing data analysis of finger millet.</title>
        <authorList>
            <person name="Hatakeyama M."/>
            <person name="Aluri S."/>
            <person name="Balachadran M.T."/>
            <person name="Sivarajan S.R."/>
            <person name="Poveda L."/>
            <person name="Shimizu-Inatsugi R."/>
            <person name="Schlapbach R."/>
            <person name="Sreeman S.M."/>
            <person name="Shimizu K.K."/>
        </authorList>
    </citation>
    <scope>NUCLEOTIDE SEQUENCE</scope>
</reference>
<organism evidence="2 3">
    <name type="scientific">Eleusine coracana subsp. coracana</name>
    <dbReference type="NCBI Taxonomy" id="191504"/>
    <lineage>
        <taxon>Eukaryota</taxon>
        <taxon>Viridiplantae</taxon>
        <taxon>Streptophyta</taxon>
        <taxon>Embryophyta</taxon>
        <taxon>Tracheophyta</taxon>
        <taxon>Spermatophyta</taxon>
        <taxon>Magnoliopsida</taxon>
        <taxon>Liliopsida</taxon>
        <taxon>Poales</taxon>
        <taxon>Poaceae</taxon>
        <taxon>PACMAD clade</taxon>
        <taxon>Chloridoideae</taxon>
        <taxon>Cynodonteae</taxon>
        <taxon>Eleusininae</taxon>
        <taxon>Eleusine</taxon>
    </lineage>
</organism>
<accession>A0AAV5CRF8</accession>
<gene>
    <name evidence="2" type="primary">ga17872</name>
    <name evidence="2" type="ORF">PR202_ga17872</name>
</gene>
<comment type="caution">
    <text evidence="2">The sequence shown here is derived from an EMBL/GenBank/DDBJ whole genome shotgun (WGS) entry which is preliminary data.</text>
</comment>
<evidence type="ECO:0000313" key="2">
    <source>
        <dbReference type="EMBL" id="GJN00676.1"/>
    </source>
</evidence>